<keyword evidence="7" id="KW-1185">Reference proteome</keyword>
<organism evidence="6 7">
    <name type="scientific">Jiella sonneratiae</name>
    <dbReference type="NCBI Taxonomy" id="2816856"/>
    <lineage>
        <taxon>Bacteria</taxon>
        <taxon>Pseudomonadati</taxon>
        <taxon>Pseudomonadota</taxon>
        <taxon>Alphaproteobacteria</taxon>
        <taxon>Hyphomicrobiales</taxon>
        <taxon>Aurantimonadaceae</taxon>
        <taxon>Jiella</taxon>
    </lineage>
</organism>
<dbReference type="RefSeq" id="WP_207349553.1">
    <property type="nucleotide sequence ID" value="NZ_JAFMPY010000004.1"/>
</dbReference>
<name>A0ABS3IZR4_9HYPH</name>
<dbReference type="InterPro" id="IPR039424">
    <property type="entry name" value="SBP_5"/>
</dbReference>
<comment type="caution">
    <text evidence="6">The sequence shown here is derived from an EMBL/GenBank/DDBJ whole genome shotgun (WGS) entry which is preliminary data.</text>
</comment>
<dbReference type="SUPFAM" id="SSF53850">
    <property type="entry name" value="Periplasmic binding protein-like II"/>
    <property type="match status" value="1"/>
</dbReference>
<gene>
    <name evidence="6" type="ORF">J1C47_04605</name>
</gene>
<dbReference type="Pfam" id="PF00496">
    <property type="entry name" value="SBP_bac_5"/>
    <property type="match status" value="1"/>
</dbReference>
<evidence type="ECO:0000256" key="1">
    <source>
        <dbReference type="ARBA" id="ARBA00004418"/>
    </source>
</evidence>
<dbReference type="InterPro" id="IPR000914">
    <property type="entry name" value="SBP_5_dom"/>
</dbReference>
<evidence type="ECO:0000256" key="4">
    <source>
        <dbReference type="SAM" id="SignalP"/>
    </source>
</evidence>
<sequence>MKRSLSIVLAAALATVAVPALAKNVINVAIVGEPDTLDPMVSTKDVVSIVTQHVVETLYTFDGEWNVAPLLAKDLPKISDDGKTYEIALRDGVSFSDGSKLDSADVVASLERWLKIASRGKTVADKVESVTAKGPLAVEIKMKSPYAPLLSLLAFSNSAAAIYPSEIVPEGDGQIDKVVGTGPYEYGEHVPDQYLQLVPFKGFVPRDEPANGSAGKRGQVPDEIRFIPVPDANTRVEGLVSGQFDFADSLPAESYDRIEKSDKAKPVLLENFGWPVWAINHKAGLLTDKKIREALLAALPFDDMLFAAFGDDKFFKVDGALYPEGWAWHSEEGTKAYNQNDPEKAGELLKEAGYDGTPLRILTSRQYEFHYKMAEVAKQALEAAGFKVQMDVVDWATLGQRRNDPALWDVYITHSPFLPEPALTDMWFPSSRIGWSEPKKDETVDAFVSETDPEKRQALFAKMQAEEYDDVGFIKVGNFNALTGEAKTLQGVTPSPWPHFWDAAKK</sequence>
<dbReference type="Gene3D" id="3.40.190.10">
    <property type="entry name" value="Periplasmic binding protein-like II"/>
    <property type="match status" value="1"/>
</dbReference>
<dbReference type="EMBL" id="JAFMPY010000004">
    <property type="protein sequence ID" value="MBO0902910.1"/>
    <property type="molecule type" value="Genomic_DNA"/>
</dbReference>
<keyword evidence="3 4" id="KW-0732">Signal</keyword>
<dbReference type="Gene3D" id="3.10.105.10">
    <property type="entry name" value="Dipeptide-binding Protein, Domain 3"/>
    <property type="match status" value="1"/>
</dbReference>
<dbReference type="PANTHER" id="PTHR30290">
    <property type="entry name" value="PERIPLASMIC BINDING COMPONENT OF ABC TRANSPORTER"/>
    <property type="match status" value="1"/>
</dbReference>
<feature type="signal peptide" evidence="4">
    <location>
        <begin position="1"/>
        <end position="22"/>
    </location>
</feature>
<proteinExistence type="inferred from homology"/>
<dbReference type="CDD" id="cd08502">
    <property type="entry name" value="PBP2_NikA_DppA_OppA_like_16"/>
    <property type="match status" value="1"/>
</dbReference>
<dbReference type="Proteomes" id="UP000664288">
    <property type="component" value="Unassembled WGS sequence"/>
</dbReference>
<accession>A0ABS3IZR4</accession>
<dbReference type="PANTHER" id="PTHR30290:SF38">
    <property type="entry name" value="D,D-DIPEPTIDE-BINDING PERIPLASMIC PROTEIN DDPA-RELATED"/>
    <property type="match status" value="1"/>
</dbReference>
<feature type="chain" id="PRO_5045756476" evidence="4">
    <location>
        <begin position="23"/>
        <end position="506"/>
    </location>
</feature>
<protein>
    <submittedName>
        <fullName evidence="6">ABC transporter substrate-binding protein</fullName>
    </submittedName>
</protein>
<comment type="subcellular location">
    <subcellularLocation>
        <location evidence="1">Periplasm</location>
    </subcellularLocation>
</comment>
<evidence type="ECO:0000259" key="5">
    <source>
        <dbReference type="Pfam" id="PF00496"/>
    </source>
</evidence>
<evidence type="ECO:0000313" key="7">
    <source>
        <dbReference type="Proteomes" id="UP000664288"/>
    </source>
</evidence>
<evidence type="ECO:0000313" key="6">
    <source>
        <dbReference type="EMBL" id="MBO0902910.1"/>
    </source>
</evidence>
<evidence type="ECO:0000256" key="2">
    <source>
        <dbReference type="ARBA" id="ARBA00005695"/>
    </source>
</evidence>
<comment type="similarity">
    <text evidence="2">Belongs to the bacterial solute-binding protein 5 family.</text>
</comment>
<dbReference type="PIRSF" id="PIRSF002741">
    <property type="entry name" value="MppA"/>
    <property type="match status" value="1"/>
</dbReference>
<reference evidence="6 7" key="1">
    <citation type="submission" date="2021-03" db="EMBL/GenBank/DDBJ databases">
        <title>Whole genome sequence of Jiella sp. MQZ13P-4.</title>
        <authorList>
            <person name="Tuo L."/>
        </authorList>
    </citation>
    <scope>NUCLEOTIDE SEQUENCE [LARGE SCALE GENOMIC DNA]</scope>
    <source>
        <strain evidence="6 7">MQZ13P-4</strain>
    </source>
</reference>
<evidence type="ECO:0000256" key="3">
    <source>
        <dbReference type="ARBA" id="ARBA00022729"/>
    </source>
</evidence>
<dbReference type="InterPro" id="IPR030678">
    <property type="entry name" value="Peptide/Ni-bd"/>
</dbReference>
<feature type="domain" description="Solute-binding protein family 5" evidence="5">
    <location>
        <begin position="67"/>
        <end position="415"/>
    </location>
</feature>